<dbReference type="SUPFAM" id="SSF48498">
    <property type="entry name" value="Tetracyclin repressor-like, C-terminal domain"/>
    <property type="match status" value="1"/>
</dbReference>
<dbReference type="Pfam" id="PF00440">
    <property type="entry name" value="TetR_N"/>
    <property type="match status" value="1"/>
</dbReference>
<dbReference type="InterPro" id="IPR001647">
    <property type="entry name" value="HTH_TetR"/>
</dbReference>
<dbReference type="eggNOG" id="COG1309">
    <property type="taxonomic scope" value="Bacteria"/>
</dbReference>
<dbReference type="PANTHER" id="PTHR30055">
    <property type="entry name" value="HTH-TYPE TRANSCRIPTIONAL REGULATOR RUTR"/>
    <property type="match status" value="1"/>
</dbReference>
<dbReference type="PRINTS" id="PR00455">
    <property type="entry name" value="HTHTETR"/>
</dbReference>
<dbReference type="KEGG" id="fri:FraEuI1c_6398"/>
<dbReference type="Gene3D" id="1.10.357.10">
    <property type="entry name" value="Tetracycline Repressor, domain 2"/>
    <property type="match status" value="1"/>
</dbReference>
<keyword evidence="1" id="KW-0805">Transcription regulation</keyword>
<dbReference type="AlphaFoldDB" id="E3J5Z9"/>
<dbReference type="PROSITE" id="PS50977">
    <property type="entry name" value="HTH_TETR_2"/>
    <property type="match status" value="1"/>
</dbReference>
<dbReference type="HOGENOM" id="CLU_069543_5_0_11"/>
<evidence type="ECO:0000256" key="2">
    <source>
        <dbReference type="ARBA" id="ARBA00023125"/>
    </source>
</evidence>
<evidence type="ECO:0000313" key="7">
    <source>
        <dbReference type="EMBL" id="ADP84380.1"/>
    </source>
</evidence>
<proteinExistence type="predicted"/>
<keyword evidence="8" id="KW-1185">Reference proteome</keyword>
<keyword evidence="3" id="KW-0804">Transcription</keyword>
<keyword evidence="2 4" id="KW-0238">DNA-binding</keyword>
<dbReference type="STRING" id="298654.FraEuI1c_6398"/>
<sequence>MSRQLPTESDESGPVRQEFLAPKPGSAEWWTQRDATDAKRRPRSGGLTTARIIEAALEILRDGGLEALTVRALAERFETSNASLYRHFASRDELIALIGDHVMGEVRLDRTGRGWRADVEALMSEMRRVILGQPLPSSAARRMSAYGPNMLRIVDAALGLFLEAGLPNDEAARTTISMINFVAGSADIDRSAAGRGPRGDTGSAGFDRLLDRLPADRFQALRAAGHAYTSAPVDDVFAHGLAIFLDGVTSQLAATGR</sequence>
<evidence type="ECO:0000256" key="1">
    <source>
        <dbReference type="ARBA" id="ARBA00023015"/>
    </source>
</evidence>
<dbReference type="InterPro" id="IPR050109">
    <property type="entry name" value="HTH-type_TetR-like_transc_reg"/>
</dbReference>
<dbReference type="Proteomes" id="UP000002484">
    <property type="component" value="Chromosome"/>
</dbReference>
<dbReference type="InParanoid" id="E3J5Z9"/>
<evidence type="ECO:0000256" key="4">
    <source>
        <dbReference type="PROSITE-ProRule" id="PRU00335"/>
    </source>
</evidence>
<feature type="region of interest" description="Disordered" evidence="5">
    <location>
        <begin position="1"/>
        <end position="44"/>
    </location>
</feature>
<feature type="DNA-binding region" description="H-T-H motif" evidence="4">
    <location>
        <begin position="69"/>
        <end position="88"/>
    </location>
</feature>
<dbReference type="GO" id="GO:0045892">
    <property type="term" value="P:negative regulation of DNA-templated transcription"/>
    <property type="evidence" value="ECO:0007669"/>
    <property type="project" value="InterPro"/>
</dbReference>
<dbReference type="PANTHER" id="PTHR30055:SF151">
    <property type="entry name" value="TRANSCRIPTIONAL REGULATORY PROTEIN"/>
    <property type="match status" value="1"/>
</dbReference>
<gene>
    <name evidence="7" type="ordered locus">FraEuI1c_6398</name>
</gene>
<dbReference type="GO" id="GO:0003700">
    <property type="term" value="F:DNA-binding transcription factor activity"/>
    <property type="evidence" value="ECO:0007669"/>
    <property type="project" value="TreeGrafter"/>
</dbReference>
<dbReference type="GO" id="GO:0000976">
    <property type="term" value="F:transcription cis-regulatory region binding"/>
    <property type="evidence" value="ECO:0007669"/>
    <property type="project" value="TreeGrafter"/>
</dbReference>
<evidence type="ECO:0000256" key="5">
    <source>
        <dbReference type="SAM" id="MobiDB-lite"/>
    </source>
</evidence>
<evidence type="ECO:0000259" key="6">
    <source>
        <dbReference type="PROSITE" id="PS50977"/>
    </source>
</evidence>
<dbReference type="InterPro" id="IPR004111">
    <property type="entry name" value="Repressor_TetR_C"/>
</dbReference>
<organism evidence="7 8">
    <name type="scientific">Pseudofrankia inefficax (strain DSM 45817 / CECT 9037 / DDB 130130 / EuI1c)</name>
    <name type="common">Frankia inefficax</name>
    <dbReference type="NCBI Taxonomy" id="298654"/>
    <lineage>
        <taxon>Bacteria</taxon>
        <taxon>Bacillati</taxon>
        <taxon>Actinomycetota</taxon>
        <taxon>Actinomycetes</taxon>
        <taxon>Frankiales</taxon>
        <taxon>Frankiaceae</taxon>
        <taxon>Pseudofrankia</taxon>
    </lineage>
</organism>
<accession>E3J5Z9</accession>
<dbReference type="EMBL" id="CP002299">
    <property type="protein sequence ID" value="ADP84380.1"/>
    <property type="molecule type" value="Genomic_DNA"/>
</dbReference>
<dbReference type="SUPFAM" id="SSF46689">
    <property type="entry name" value="Homeodomain-like"/>
    <property type="match status" value="1"/>
</dbReference>
<feature type="domain" description="HTH tetR-type" evidence="6">
    <location>
        <begin position="46"/>
        <end position="106"/>
    </location>
</feature>
<protein>
    <submittedName>
        <fullName evidence="7">Regulatory protein TetR</fullName>
    </submittedName>
</protein>
<reference evidence="7 8" key="1">
    <citation type="submission" date="2010-10" db="EMBL/GenBank/DDBJ databases">
        <title>Complete sequence of Frankia sp. EuI1c.</title>
        <authorList>
            <consortium name="US DOE Joint Genome Institute"/>
            <person name="Lucas S."/>
            <person name="Copeland A."/>
            <person name="Lapidus A."/>
            <person name="Cheng J.-F."/>
            <person name="Bruce D."/>
            <person name="Goodwin L."/>
            <person name="Pitluck S."/>
            <person name="Chertkov O."/>
            <person name="Detter J.C."/>
            <person name="Han C."/>
            <person name="Tapia R."/>
            <person name="Land M."/>
            <person name="Hauser L."/>
            <person name="Jeffries C."/>
            <person name="Kyrpides N."/>
            <person name="Ivanova N."/>
            <person name="Mikhailova N."/>
            <person name="Beauchemin N."/>
            <person name="Sen A."/>
            <person name="Sur S.A."/>
            <person name="Gtari M."/>
            <person name="Wall L."/>
            <person name="Tisa L."/>
            <person name="Woyke T."/>
        </authorList>
    </citation>
    <scope>NUCLEOTIDE SEQUENCE [LARGE SCALE GENOMIC DNA]</scope>
    <source>
        <strain evidence="8">DSM 45817 / CECT 9037 / EuI1c</strain>
    </source>
</reference>
<dbReference type="InterPro" id="IPR009057">
    <property type="entry name" value="Homeodomain-like_sf"/>
</dbReference>
<evidence type="ECO:0000256" key="3">
    <source>
        <dbReference type="ARBA" id="ARBA00023163"/>
    </source>
</evidence>
<dbReference type="InterPro" id="IPR036271">
    <property type="entry name" value="Tet_transcr_reg_TetR-rel_C_sf"/>
</dbReference>
<name>E3J5Z9_PSEI1</name>
<dbReference type="Pfam" id="PF02909">
    <property type="entry name" value="TetR_C_1"/>
    <property type="match status" value="1"/>
</dbReference>
<evidence type="ECO:0000313" key="8">
    <source>
        <dbReference type="Proteomes" id="UP000002484"/>
    </source>
</evidence>